<dbReference type="RefSeq" id="WP_120639296.1">
    <property type="nucleotide sequence ID" value="NZ_RAQU01000102.1"/>
</dbReference>
<dbReference type="InParanoid" id="A0A3A9J9P2"/>
<dbReference type="Proteomes" id="UP000278036">
    <property type="component" value="Unassembled WGS sequence"/>
</dbReference>
<reference evidence="1 4" key="1">
    <citation type="submission" date="2018-09" db="EMBL/GenBank/DDBJ databases">
        <title>Roseomonas sp. nov., isolated from feces of Tibetan antelopes in the Qinghai-Tibet plateau, China.</title>
        <authorList>
            <person name="Tian Z."/>
        </authorList>
    </citation>
    <scope>NUCLEOTIDE SEQUENCE [LARGE SCALE GENOMIC DNA]</scope>
    <source>
        <strain evidence="2 3">Z23</strain>
        <strain evidence="1 4">Z24</strain>
    </source>
</reference>
<comment type="caution">
    <text evidence="1">The sequence shown here is derived from an EMBL/GenBank/DDBJ whole genome shotgun (WGS) entry which is preliminary data.</text>
</comment>
<organism evidence="1 4">
    <name type="scientific">Teichococcus wenyumeiae</name>
    <dbReference type="NCBI Taxonomy" id="2478470"/>
    <lineage>
        <taxon>Bacteria</taxon>
        <taxon>Pseudomonadati</taxon>
        <taxon>Pseudomonadota</taxon>
        <taxon>Alphaproteobacteria</taxon>
        <taxon>Acetobacterales</taxon>
        <taxon>Roseomonadaceae</taxon>
        <taxon>Roseomonas</taxon>
    </lineage>
</organism>
<evidence type="ECO:0000313" key="1">
    <source>
        <dbReference type="EMBL" id="RKK03152.1"/>
    </source>
</evidence>
<dbReference type="OrthoDB" id="2052851at2"/>
<keyword evidence="3" id="KW-1185">Reference proteome</keyword>
<evidence type="ECO:0000313" key="2">
    <source>
        <dbReference type="EMBL" id="RMI19206.1"/>
    </source>
</evidence>
<accession>A0A3A9J9P2</accession>
<dbReference type="Proteomes" id="UP000274097">
    <property type="component" value="Unassembled WGS sequence"/>
</dbReference>
<sequence length="280" mass="30324">MLPLVRHALVGSTITYLGLKKIVEPDISNSWALHYNHVAGRVGDICEALGKEMGETIPPLNAIVVNGQTKLPSYGVDHYLARFLGFSGPEIGRLSQEERDAYARQAIHSVFDYNGWPEVCRRLRLRVPIAGRKRVPGPGSRLPDPRGFSTGRESAAHKDLKIWAASNPEFFADYGTFGIGETEVTLSSGDRLDAYFEGGASRLAVEVKSVRSPHDEIERGVFQCVKYRSVLRAMQSVLGHAPNAQAVLVLDGPPPAGVSGLAATLTVNVFDVSDSFRAGG</sequence>
<dbReference type="EMBL" id="RFLX01000023">
    <property type="protein sequence ID" value="RMI19206.1"/>
    <property type="molecule type" value="Genomic_DNA"/>
</dbReference>
<evidence type="ECO:0000313" key="4">
    <source>
        <dbReference type="Proteomes" id="UP000278036"/>
    </source>
</evidence>
<proteinExistence type="predicted"/>
<evidence type="ECO:0000313" key="3">
    <source>
        <dbReference type="Proteomes" id="UP000274097"/>
    </source>
</evidence>
<gene>
    <name evidence="1" type="ORF">D6Z83_16060</name>
    <name evidence="2" type="ORF">EBE87_21555</name>
</gene>
<name>A0A3A9J9P2_9PROT</name>
<dbReference type="EMBL" id="RAQU01000102">
    <property type="protein sequence ID" value="RKK03152.1"/>
    <property type="molecule type" value="Genomic_DNA"/>
</dbReference>
<dbReference type="AlphaFoldDB" id="A0A3A9J9P2"/>
<protein>
    <submittedName>
        <fullName evidence="1">Uncharacterized protein</fullName>
    </submittedName>
</protein>